<organism evidence="1 2">
    <name type="scientific">Emticicia oligotrophica (strain DSM 17448 / CIP 109782 / MTCC 6937 / GPTSA100-15)</name>
    <dbReference type="NCBI Taxonomy" id="929562"/>
    <lineage>
        <taxon>Bacteria</taxon>
        <taxon>Pseudomonadati</taxon>
        <taxon>Bacteroidota</taxon>
        <taxon>Cytophagia</taxon>
        <taxon>Cytophagales</taxon>
        <taxon>Leadbetterellaceae</taxon>
        <taxon>Emticicia</taxon>
    </lineage>
</organism>
<name>A0ABM5N040_EMTOG</name>
<reference evidence="1 2" key="1">
    <citation type="submission" date="2011-07" db="EMBL/GenBank/DDBJ databases">
        <title>The complete genome of chromosome of Emticicia oligotrophica DSM 17448.</title>
        <authorList>
            <consortium name="US DOE Joint Genome Institute (JGI-PGF)"/>
            <person name="Lucas S."/>
            <person name="Han J."/>
            <person name="Lapidus A."/>
            <person name="Bruce D."/>
            <person name="Goodwin L."/>
            <person name="Pitluck S."/>
            <person name="Peters L."/>
            <person name="Kyrpides N."/>
            <person name="Mavromatis K."/>
            <person name="Ivanova N."/>
            <person name="Ovchinnikova G."/>
            <person name="Teshima H."/>
            <person name="Detter J.C."/>
            <person name="Tapia R."/>
            <person name="Han C."/>
            <person name="Land M."/>
            <person name="Hauser L."/>
            <person name="Markowitz V."/>
            <person name="Cheng J.-F."/>
            <person name="Hugenholtz P."/>
            <person name="Woyke T."/>
            <person name="Wu D."/>
            <person name="Tindall B."/>
            <person name="Pomrenke H."/>
            <person name="Brambilla E."/>
            <person name="Klenk H.-P."/>
            <person name="Eisen J.A."/>
        </authorList>
    </citation>
    <scope>NUCLEOTIDE SEQUENCE [LARGE SCALE GENOMIC DNA]</scope>
    <source>
        <strain evidence="1 2">DSM 17448</strain>
    </source>
</reference>
<protein>
    <submittedName>
        <fullName evidence="1">Uncharacterized protein</fullName>
    </submittedName>
</protein>
<accession>A0ABM5N040</accession>
<evidence type="ECO:0000313" key="1">
    <source>
        <dbReference type="EMBL" id="AFK02672.1"/>
    </source>
</evidence>
<sequence>MKCFTHFKALEKILDLYFFSFAFNSIRNFGFVECFAFLRFTKNCKQQKKHPFEVLFVLFRGPERIRTAVEAFAELCLASRPQDHILSLTTLTYHLNNFGFRAKPRNRIAKVQDSCQTPKDFVEKNINFL</sequence>
<gene>
    <name evidence="1" type="ordered locus">Emtol_1526</name>
</gene>
<dbReference type="EMBL" id="CP002961">
    <property type="protein sequence ID" value="AFK02672.1"/>
    <property type="molecule type" value="Genomic_DNA"/>
</dbReference>
<evidence type="ECO:0000313" key="2">
    <source>
        <dbReference type="Proteomes" id="UP000002875"/>
    </source>
</evidence>
<keyword evidence="2" id="KW-1185">Reference proteome</keyword>
<proteinExistence type="predicted"/>
<dbReference type="Proteomes" id="UP000002875">
    <property type="component" value="Chromosome"/>
</dbReference>